<evidence type="ECO:0008006" key="3">
    <source>
        <dbReference type="Google" id="ProtNLM"/>
    </source>
</evidence>
<comment type="caution">
    <text evidence="1">The sequence shown here is derived from an EMBL/GenBank/DDBJ whole genome shotgun (WGS) entry which is preliminary data.</text>
</comment>
<evidence type="ECO:0000313" key="2">
    <source>
        <dbReference type="Proteomes" id="UP001596403"/>
    </source>
</evidence>
<protein>
    <recommendedName>
        <fullName evidence="3">Transcription elongation factor GreA/GreB C-terminal domain-containing protein</fullName>
    </recommendedName>
</protein>
<name>A0ABW1Z334_9RHOB</name>
<evidence type="ECO:0000313" key="1">
    <source>
        <dbReference type="EMBL" id="MFC6643554.1"/>
    </source>
</evidence>
<dbReference type="EMBL" id="JBHSWA010000003">
    <property type="protein sequence ID" value="MFC6643554.1"/>
    <property type="molecule type" value="Genomic_DNA"/>
</dbReference>
<dbReference type="Proteomes" id="UP001596403">
    <property type="component" value="Unassembled WGS sequence"/>
</dbReference>
<proteinExistence type="predicted"/>
<reference evidence="2" key="1">
    <citation type="journal article" date="2019" name="Int. J. Syst. Evol. Microbiol.">
        <title>The Global Catalogue of Microorganisms (GCM) 10K type strain sequencing project: providing services to taxonomists for standard genome sequencing and annotation.</title>
        <authorList>
            <consortium name="The Broad Institute Genomics Platform"/>
            <consortium name="The Broad Institute Genome Sequencing Center for Infectious Disease"/>
            <person name="Wu L."/>
            <person name="Ma J."/>
        </authorList>
    </citation>
    <scope>NUCLEOTIDE SEQUENCE [LARGE SCALE GENOMIC DNA]</scope>
    <source>
        <strain evidence="2">NBRC 111368</strain>
    </source>
</reference>
<keyword evidence="2" id="KW-1185">Reference proteome</keyword>
<dbReference type="RefSeq" id="WP_132446013.1">
    <property type="nucleotide sequence ID" value="NZ_JBHSWA010000003.1"/>
</dbReference>
<sequence length="166" mass="17283">MSNILASVQPNCTNCTVFRALENRPLVLPQTDYRKLQDHLEDCDSTSRPGSTLLAYVLANKLMNARAVADLPFVDVAIGGSEVAYAIDGALPCSGLLVHSARPGAPGGVIAVASLLGATLIGMRVGERAPLLNEVGGIATVSVISILSPSSAAKDERPRSVKECSK</sequence>
<organism evidence="1 2">
    <name type="scientific">Sulfitobacter profundi</name>
    <dbReference type="NCBI Taxonomy" id="2679961"/>
    <lineage>
        <taxon>Bacteria</taxon>
        <taxon>Pseudomonadati</taxon>
        <taxon>Pseudomonadota</taxon>
        <taxon>Alphaproteobacteria</taxon>
        <taxon>Rhodobacterales</taxon>
        <taxon>Roseobacteraceae</taxon>
        <taxon>Sulfitobacter</taxon>
    </lineage>
</organism>
<gene>
    <name evidence="1" type="ORF">ACFQAU_19410</name>
</gene>
<accession>A0ABW1Z334</accession>